<dbReference type="GeneID" id="7838588"/>
<keyword evidence="3" id="KW-1185">Reference proteome</keyword>
<dbReference type="EMBL" id="GG662621">
    <property type="protein sequence ID" value="EAS00257.2"/>
    <property type="molecule type" value="Genomic_DNA"/>
</dbReference>
<evidence type="ECO:0008006" key="4">
    <source>
        <dbReference type="Google" id="ProtNLM"/>
    </source>
</evidence>
<evidence type="ECO:0000313" key="2">
    <source>
        <dbReference type="EMBL" id="EAS00257.2"/>
    </source>
</evidence>
<dbReference type="Proteomes" id="UP000009168">
    <property type="component" value="Unassembled WGS sequence"/>
</dbReference>
<dbReference type="SUPFAM" id="SSF50978">
    <property type="entry name" value="WD40 repeat-like"/>
    <property type="match status" value="1"/>
</dbReference>
<dbReference type="HOGENOM" id="CLU_467360_0_0_1"/>
<dbReference type="InterPro" id="IPR036322">
    <property type="entry name" value="WD40_repeat_dom_sf"/>
</dbReference>
<organism evidence="2 3">
    <name type="scientific">Tetrahymena thermophila (strain SB210)</name>
    <dbReference type="NCBI Taxonomy" id="312017"/>
    <lineage>
        <taxon>Eukaryota</taxon>
        <taxon>Sar</taxon>
        <taxon>Alveolata</taxon>
        <taxon>Ciliophora</taxon>
        <taxon>Intramacronucleata</taxon>
        <taxon>Oligohymenophorea</taxon>
        <taxon>Hymenostomatida</taxon>
        <taxon>Tetrahymenina</taxon>
        <taxon>Tetrahymenidae</taxon>
        <taxon>Tetrahymena</taxon>
    </lineage>
</organism>
<feature type="region of interest" description="Disordered" evidence="1">
    <location>
        <begin position="74"/>
        <end position="103"/>
    </location>
</feature>
<proteinExistence type="predicted"/>
<gene>
    <name evidence="2" type="ORF">TTHERM_00218300</name>
</gene>
<sequence length="584" mass="69701">MKVNMQSESLKNSISVLKNIVEEINFQDSPSTLNSTNKLIQISKRLKMANILFYEECKEQKKFLKKYIRKSKSAVKNKKQNQKDKFKQQQQENKYDSDQKESNYQQNFINKINDQNQIMDEEPPVAKDLKVEYTEKLTEDQIKEMIRQEFDIQKLREQYINSNQSDNFFQNLSYTIHSVSKIICNQAEGIYNKVRQNFQKLLQEQDIITFQKSSQWFKNTISLFQIEQKKFTQLISLLKKEKNNFCLDLVKYDDSFQQQKNQINVMEKTPDNKQAFLYSHDLDDQKIIVQKFPSYLLNSKIGAIFLGFEDIVHFEVFTNQEDPDNLKSLLILTGSKKLSLNTFKVNNLQILPSQKLFNEVCKLQFQPVQNCFAILSKDRKKIKIFDEGGRNIYTFYQQNKYLILSFSFYLDNEALHIINFMNSLTVECIKIKINNQGQFLRQNLTKEIIQTDVYLESTKLPSEKDEPDIYFIKENTFYLQFQNRMYILYSNQVEIGVLLYENKNYINSIFFENCIFRVYKNDITIQYYDQQNVYKEISIFEEKIDNLNLKQASINKIGDQKYNFQIDIITNQDIFYTFYYSTEQ</sequence>
<dbReference type="RefSeq" id="XP_001020502.2">
    <property type="nucleotide sequence ID" value="XM_001020502.3"/>
</dbReference>
<dbReference type="KEGG" id="tet:TTHERM_00218300"/>
<accession>I7MKT1</accession>
<dbReference type="AlphaFoldDB" id="I7MKT1"/>
<reference evidence="3" key="1">
    <citation type="journal article" date="2006" name="PLoS Biol.">
        <title>Macronuclear genome sequence of the ciliate Tetrahymena thermophila, a model eukaryote.</title>
        <authorList>
            <person name="Eisen J.A."/>
            <person name="Coyne R.S."/>
            <person name="Wu M."/>
            <person name="Wu D."/>
            <person name="Thiagarajan M."/>
            <person name="Wortman J.R."/>
            <person name="Badger J.H."/>
            <person name="Ren Q."/>
            <person name="Amedeo P."/>
            <person name="Jones K.M."/>
            <person name="Tallon L.J."/>
            <person name="Delcher A.L."/>
            <person name="Salzberg S.L."/>
            <person name="Silva J.C."/>
            <person name="Haas B.J."/>
            <person name="Majoros W.H."/>
            <person name="Farzad M."/>
            <person name="Carlton J.M."/>
            <person name="Smith R.K. Jr."/>
            <person name="Garg J."/>
            <person name="Pearlman R.E."/>
            <person name="Karrer K.M."/>
            <person name="Sun L."/>
            <person name="Manning G."/>
            <person name="Elde N.C."/>
            <person name="Turkewitz A.P."/>
            <person name="Asai D.J."/>
            <person name="Wilkes D.E."/>
            <person name="Wang Y."/>
            <person name="Cai H."/>
            <person name="Collins K."/>
            <person name="Stewart B.A."/>
            <person name="Lee S.R."/>
            <person name="Wilamowska K."/>
            <person name="Weinberg Z."/>
            <person name="Ruzzo W.L."/>
            <person name="Wloga D."/>
            <person name="Gaertig J."/>
            <person name="Frankel J."/>
            <person name="Tsao C.-C."/>
            <person name="Gorovsky M.A."/>
            <person name="Keeling P.J."/>
            <person name="Waller R.F."/>
            <person name="Patron N.J."/>
            <person name="Cherry J.M."/>
            <person name="Stover N.A."/>
            <person name="Krieger C.J."/>
            <person name="del Toro C."/>
            <person name="Ryder H.F."/>
            <person name="Williamson S.C."/>
            <person name="Barbeau R.A."/>
            <person name="Hamilton E.P."/>
            <person name="Orias E."/>
        </authorList>
    </citation>
    <scope>NUCLEOTIDE SEQUENCE [LARGE SCALE GENOMIC DNA]</scope>
    <source>
        <strain evidence="3">SB210</strain>
    </source>
</reference>
<name>I7MKT1_TETTS</name>
<evidence type="ECO:0000313" key="3">
    <source>
        <dbReference type="Proteomes" id="UP000009168"/>
    </source>
</evidence>
<evidence type="ECO:0000256" key="1">
    <source>
        <dbReference type="SAM" id="MobiDB-lite"/>
    </source>
</evidence>
<protein>
    <recommendedName>
        <fullName evidence="4">WD40-repeat-containing domain</fullName>
    </recommendedName>
</protein>
<dbReference type="InParanoid" id="I7MKT1"/>
<feature type="compositionally biased region" description="Basic and acidic residues" evidence="1">
    <location>
        <begin position="81"/>
        <end position="101"/>
    </location>
</feature>